<feature type="domain" description="Flavin reductase like" evidence="3">
    <location>
        <begin position="10"/>
        <end position="153"/>
    </location>
</feature>
<dbReference type="GO" id="GO:0010181">
    <property type="term" value="F:FMN binding"/>
    <property type="evidence" value="ECO:0007669"/>
    <property type="project" value="InterPro"/>
</dbReference>
<dbReference type="InterPro" id="IPR012349">
    <property type="entry name" value="Split_barrel_FMN-bd"/>
</dbReference>
<dbReference type="InterPro" id="IPR002563">
    <property type="entry name" value="Flavin_Rdtase-like_dom"/>
</dbReference>
<dbReference type="InterPro" id="IPR050268">
    <property type="entry name" value="NADH-dep_flavin_reductase"/>
</dbReference>
<gene>
    <name evidence="4" type="ORF">AB5J54_25750</name>
</gene>
<proteinExistence type="inferred from homology"/>
<dbReference type="EMBL" id="CP163444">
    <property type="protein sequence ID" value="XDQ73711.1"/>
    <property type="molecule type" value="Genomic_DNA"/>
</dbReference>
<keyword evidence="2 4" id="KW-0560">Oxidoreductase</keyword>
<dbReference type="PANTHER" id="PTHR30466">
    <property type="entry name" value="FLAVIN REDUCTASE"/>
    <property type="match status" value="1"/>
</dbReference>
<dbReference type="EC" id="1.-.-.-" evidence="4"/>
<reference evidence="4" key="1">
    <citation type="submission" date="2024-07" db="EMBL/GenBank/DDBJ databases">
        <authorList>
            <person name="Yu S.T."/>
        </authorList>
    </citation>
    <scope>NUCLEOTIDE SEQUENCE</scope>
    <source>
        <strain evidence="4">R44</strain>
    </source>
</reference>
<comment type="similarity">
    <text evidence="1">Belongs to the non-flavoprotein flavin reductase family.</text>
</comment>
<protein>
    <submittedName>
        <fullName evidence="4">Flavin reductase family protein</fullName>
        <ecNumber evidence="4">1.-.-.-</ecNumber>
    </submittedName>
</protein>
<dbReference type="PANTHER" id="PTHR30466:SF11">
    <property type="entry name" value="FLAVIN-DEPENDENT MONOOXYGENASE, REDUCTASE SUBUNIT HSAB"/>
    <property type="match status" value="1"/>
</dbReference>
<evidence type="ECO:0000259" key="3">
    <source>
        <dbReference type="SMART" id="SM00903"/>
    </source>
</evidence>
<sequence length="161" mass="17189">MTQRGFRDVLGRFGTGVVLVTAESERGPVGMAVNSFTSVSLDPPLIAFCAALTSTTWPAVRATGGFAVTILSDGQEEICRTFSARDADRFAGGNWLRTAAGHPVAADGLGWLDCRIRSVQRAGDHELVIAEAADWSLGAETRPLIFHSGRYAGLTERSHAR</sequence>
<evidence type="ECO:0000256" key="1">
    <source>
        <dbReference type="ARBA" id="ARBA00008898"/>
    </source>
</evidence>
<accession>A0AB39T1Y0</accession>
<dbReference type="Gene3D" id="2.30.110.10">
    <property type="entry name" value="Electron Transport, Fmn-binding Protein, Chain A"/>
    <property type="match status" value="1"/>
</dbReference>
<dbReference type="GO" id="GO:0042602">
    <property type="term" value="F:riboflavin reductase (NADPH) activity"/>
    <property type="evidence" value="ECO:0007669"/>
    <property type="project" value="TreeGrafter"/>
</dbReference>
<evidence type="ECO:0000256" key="2">
    <source>
        <dbReference type="ARBA" id="ARBA00023002"/>
    </source>
</evidence>
<evidence type="ECO:0000313" key="4">
    <source>
        <dbReference type="EMBL" id="XDQ73711.1"/>
    </source>
</evidence>
<organism evidence="4">
    <name type="scientific">Streptomyces sp. R44</name>
    <dbReference type="NCBI Taxonomy" id="3238633"/>
    <lineage>
        <taxon>Bacteria</taxon>
        <taxon>Bacillati</taxon>
        <taxon>Actinomycetota</taxon>
        <taxon>Actinomycetes</taxon>
        <taxon>Kitasatosporales</taxon>
        <taxon>Streptomycetaceae</taxon>
        <taxon>Streptomyces</taxon>
    </lineage>
</organism>
<dbReference type="SMART" id="SM00903">
    <property type="entry name" value="Flavin_Reduct"/>
    <property type="match status" value="1"/>
</dbReference>
<dbReference type="SUPFAM" id="SSF50475">
    <property type="entry name" value="FMN-binding split barrel"/>
    <property type="match status" value="1"/>
</dbReference>
<dbReference type="RefSeq" id="WP_369146277.1">
    <property type="nucleotide sequence ID" value="NZ_CP163444.1"/>
</dbReference>
<dbReference type="Pfam" id="PF01613">
    <property type="entry name" value="Flavin_Reduct"/>
    <property type="match status" value="1"/>
</dbReference>
<name>A0AB39T1Y0_9ACTN</name>
<dbReference type="AlphaFoldDB" id="A0AB39T1Y0"/>